<proteinExistence type="predicted"/>
<reference evidence="2" key="1">
    <citation type="journal article" date="2019" name="bioRxiv">
        <title>The Genome of the Zebra Mussel, Dreissena polymorpha: A Resource for Invasive Species Research.</title>
        <authorList>
            <person name="McCartney M.A."/>
            <person name="Auch B."/>
            <person name="Kono T."/>
            <person name="Mallez S."/>
            <person name="Zhang Y."/>
            <person name="Obille A."/>
            <person name="Becker A."/>
            <person name="Abrahante J.E."/>
            <person name="Garbe J."/>
            <person name="Badalamenti J.P."/>
            <person name="Herman A."/>
            <person name="Mangelson H."/>
            <person name="Liachko I."/>
            <person name="Sullivan S."/>
            <person name="Sone E.D."/>
            <person name="Koren S."/>
            <person name="Silverstein K.A.T."/>
            <person name="Beckman K.B."/>
            <person name="Gohl D.M."/>
        </authorList>
    </citation>
    <scope>NUCLEOTIDE SEQUENCE</scope>
    <source>
        <strain evidence="2">Duluth1</strain>
        <tissue evidence="2">Whole animal</tissue>
    </source>
</reference>
<evidence type="ECO:0000313" key="2">
    <source>
        <dbReference type="EMBL" id="KAH3693748.1"/>
    </source>
</evidence>
<name>A0A9D3Y4M6_DREPO</name>
<feature type="region of interest" description="Disordered" evidence="1">
    <location>
        <begin position="94"/>
        <end position="122"/>
    </location>
</feature>
<evidence type="ECO:0000256" key="1">
    <source>
        <dbReference type="SAM" id="MobiDB-lite"/>
    </source>
</evidence>
<keyword evidence="3" id="KW-1185">Reference proteome</keyword>
<protein>
    <submittedName>
        <fullName evidence="2">Uncharacterized protein</fullName>
    </submittedName>
</protein>
<accession>A0A9D3Y4M6</accession>
<dbReference type="EMBL" id="JAIWYP010000016">
    <property type="protein sequence ID" value="KAH3693748.1"/>
    <property type="molecule type" value="Genomic_DNA"/>
</dbReference>
<dbReference type="Proteomes" id="UP000828390">
    <property type="component" value="Unassembled WGS sequence"/>
</dbReference>
<feature type="compositionally biased region" description="Polar residues" evidence="1">
    <location>
        <begin position="94"/>
        <end position="114"/>
    </location>
</feature>
<dbReference type="AlphaFoldDB" id="A0A9D3Y4M6"/>
<sequence length="122" mass="13112">MLIKVYIFSQRRVSNANTGNSDPWANYTQFTDGNQVVGNPLLGNQQFDVKSGSSVDLTQNGFGSVDGSFTQNGVQAGNSLFNSGFPVVAETSGINGAQSGNIPTRTAGKNNNKHPFQWLRKK</sequence>
<evidence type="ECO:0000313" key="3">
    <source>
        <dbReference type="Proteomes" id="UP000828390"/>
    </source>
</evidence>
<organism evidence="2 3">
    <name type="scientific">Dreissena polymorpha</name>
    <name type="common">Zebra mussel</name>
    <name type="synonym">Mytilus polymorpha</name>
    <dbReference type="NCBI Taxonomy" id="45954"/>
    <lineage>
        <taxon>Eukaryota</taxon>
        <taxon>Metazoa</taxon>
        <taxon>Spiralia</taxon>
        <taxon>Lophotrochozoa</taxon>
        <taxon>Mollusca</taxon>
        <taxon>Bivalvia</taxon>
        <taxon>Autobranchia</taxon>
        <taxon>Heteroconchia</taxon>
        <taxon>Euheterodonta</taxon>
        <taxon>Imparidentia</taxon>
        <taxon>Neoheterodontei</taxon>
        <taxon>Myida</taxon>
        <taxon>Dreissenoidea</taxon>
        <taxon>Dreissenidae</taxon>
        <taxon>Dreissena</taxon>
    </lineage>
</organism>
<reference evidence="2" key="2">
    <citation type="submission" date="2020-11" db="EMBL/GenBank/DDBJ databases">
        <authorList>
            <person name="McCartney M.A."/>
            <person name="Auch B."/>
            <person name="Kono T."/>
            <person name="Mallez S."/>
            <person name="Becker A."/>
            <person name="Gohl D.M."/>
            <person name="Silverstein K.A.T."/>
            <person name="Koren S."/>
            <person name="Bechman K.B."/>
            <person name="Herman A."/>
            <person name="Abrahante J.E."/>
            <person name="Garbe J."/>
        </authorList>
    </citation>
    <scope>NUCLEOTIDE SEQUENCE</scope>
    <source>
        <strain evidence="2">Duluth1</strain>
        <tissue evidence="2">Whole animal</tissue>
    </source>
</reference>
<comment type="caution">
    <text evidence="2">The sequence shown here is derived from an EMBL/GenBank/DDBJ whole genome shotgun (WGS) entry which is preliminary data.</text>
</comment>
<gene>
    <name evidence="2" type="ORF">DPMN_081188</name>
</gene>